<protein>
    <recommendedName>
        <fullName evidence="1">Histidine-specific methyltransferase SAM-dependent domain-containing protein</fullName>
    </recommendedName>
</protein>
<evidence type="ECO:0000259" key="1">
    <source>
        <dbReference type="Pfam" id="PF10017"/>
    </source>
</evidence>
<feature type="domain" description="Histidine-specific methyltransferase SAM-dependent" evidence="1">
    <location>
        <begin position="56"/>
        <end position="302"/>
    </location>
</feature>
<dbReference type="Gene3D" id="3.40.50.150">
    <property type="entry name" value="Vaccinia Virus protein VP39"/>
    <property type="match status" value="1"/>
</dbReference>
<accession>A0A8J3JMW0</accession>
<comment type="caution">
    <text evidence="2">The sequence shown here is derived from an EMBL/GenBank/DDBJ whole genome shotgun (WGS) entry which is preliminary data.</text>
</comment>
<dbReference type="AlphaFoldDB" id="A0A8J3JMW0"/>
<dbReference type="RefSeq" id="WP_203746168.1">
    <property type="nucleotide sequence ID" value="NZ_BONF01000015.1"/>
</dbReference>
<dbReference type="InterPro" id="IPR019257">
    <property type="entry name" value="MeTrfase_dom"/>
</dbReference>
<organism evidence="2 3">
    <name type="scientific">Catellatospora bangladeshensis</name>
    <dbReference type="NCBI Taxonomy" id="310355"/>
    <lineage>
        <taxon>Bacteria</taxon>
        <taxon>Bacillati</taxon>
        <taxon>Actinomycetota</taxon>
        <taxon>Actinomycetes</taxon>
        <taxon>Micromonosporales</taxon>
        <taxon>Micromonosporaceae</taxon>
        <taxon>Catellatospora</taxon>
    </lineage>
</organism>
<dbReference type="InterPro" id="IPR029063">
    <property type="entry name" value="SAM-dependent_MTases_sf"/>
</dbReference>
<proteinExistence type="predicted"/>
<evidence type="ECO:0000313" key="2">
    <source>
        <dbReference type="EMBL" id="GIF81633.1"/>
    </source>
</evidence>
<reference evidence="2 3" key="1">
    <citation type="submission" date="2021-01" db="EMBL/GenBank/DDBJ databases">
        <title>Whole genome shotgun sequence of Catellatospora bangladeshensis NBRC 107357.</title>
        <authorList>
            <person name="Komaki H."/>
            <person name="Tamura T."/>
        </authorList>
    </citation>
    <scope>NUCLEOTIDE SEQUENCE [LARGE SCALE GENOMIC DNA]</scope>
    <source>
        <strain evidence="2 3">NBRC 107357</strain>
    </source>
</reference>
<evidence type="ECO:0000313" key="3">
    <source>
        <dbReference type="Proteomes" id="UP000601223"/>
    </source>
</evidence>
<dbReference type="Pfam" id="PF10017">
    <property type="entry name" value="Methyltransf_33"/>
    <property type="match status" value="1"/>
</dbReference>
<gene>
    <name evidence="2" type="ORF">Cba03nite_29820</name>
</gene>
<keyword evidence="3" id="KW-1185">Reference proteome</keyword>
<dbReference type="SUPFAM" id="SSF53335">
    <property type="entry name" value="S-adenosyl-L-methionine-dependent methyltransferases"/>
    <property type="match status" value="1"/>
</dbReference>
<dbReference type="EMBL" id="BONF01000015">
    <property type="protein sequence ID" value="GIF81633.1"/>
    <property type="molecule type" value="Genomic_DNA"/>
</dbReference>
<sequence length="307" mass="33829">MTFTPSDLDAIAARLATTGEIDASYSYVGMGATAWDRYVRWQEDGGSPNILTSTLSMLRDAHEDLIAPLRGPVRVVDLGPGNGAPVRGVLERLQAAGRLERYVAVDTSPEMLTIAQTNLRSWLGPAAELEFHRRDFASDALADLRGPATLVLLTGGTLLNFADPVAVLRHVRQIARVVAFTVRADTVANRIVRFGEDKADARGEAEADLPMRLSAMLDQLGVPREYYEPEFGFDETTRQRYLRVRLTRPATVAGRVTLPVGYRVQLLRYLHRSPEELTSMLDAAGYQPLTVHRRADGEFLLIAGRSA</sequence>
<dbReference type="Proteomes" id="UP000601223">
    <property type="component" value="Unassembled WGS sequence"/>
</dbReference>
<name>A0A8J3JMW0_9ACTN</name>